<gene>
    <name evidence="3" type="ORF">F3Y22_tig00110194pilonHSYRG00098</name>
</gene>
<dbReference type="Proteomes" id="UP000436088">
    <property type="component" value="Unassembled WGS sequence"/>
</dbReference>
<feature type="transmembrane region" description="Helical" evidence="2">
    <location>
        <begin position="458"/>
        <end position="479"/>
    </location>
</feature>
<dbReference type="InterPro" id="IPR040244">
    <property type="entry name" value="EDR4-like"/>
</dbReference>
<dbReference type="AlphaFoldDB" id="A0A6A3BCX5"/>
<feature type="region of interest" description="Disordered" evidence="1">
    <location>
        <begin position="58"/>
        <end position="86"/>
    </location>
</feature>
<dbReference type="PANTHER" id="PTHR31105:SF38">
    <property type="entry name" value="PROTEIN ENHANCED DISEASE RESISTANCE 4"/>
    <property type="match status" value="1"/>
</dbReference>
<keyword evidence="2" id="KW-1133">Transmembrane helix</keyword>
<feature type="compositionally biased region" description="Basic and acidic residues" evidence="1">
    <location>
        <begin position="64"/>
        <end position="73"/>
    </location>
</feature>
<feature type="region of interest" description="Disordered" evidence="1">
    <location>
        <begin position="106"/>
        <end position="125"/>
    </location>
</feature>
<dbReference type="GO" id="GO:1900150">
    <property type="term" value="P:regulation of defense response to fungus"/>
    <property type="evidence" value="ECO:0007669"/>
    <property type="project" value="InterPro"/>
</dbReference>
<evidence type="ECO:0000313" key="3">
    <source>
        <dbReference type="EMBL" id="KAE8714714.1"/>
    </source>
</evidence>
<feature type="compositionally biased region" description="Basic and acidic residues" evidence="1">
    <location>
        <begin position="521"/>
        <end position="532"/>
    </location>
</feature>
<keyword evidence="2" id="KW-0472">Membrane</keyword>
<sequence length="593" mass="66265">MYDSCILRHYLAIDLDVHFFLLLVAKNRKPVRIPHLACNTQSAAAAGDNDHHEKHRIWNTSGDSDCKKLDENGSNKGKKNGNGEANLDICNENVAGAEANEDTLQLQGNDKTDGGSSIHNPQAARGTNSIVSDNLLEQHPKTELHVFERLRSVDTFDDADFDSPSSGLSTSDGVDDQKLYSFKNSCSKTSNYLVPEETIRRRDKLPGKGKMNGNSGMQDPATNLSLDFSNKKHYAAQKYSMGHRDEQLEPVMHRHCPPRSSSRLDTDERPLHIPLSQKAYLHGYESAGPSRESQDKFPFDSTFYPHKKIEPSTDVPWRQDHFATYCCQESPEGENFYLGHNGRHGPKSSWSRESRFVHMPSSGSAINTRYSIDGSCLCCHPQDWQHSSEHSHPPIFMQKRELCRAGHIGYYAYSSFPSSPLRYLESGFSNQRYRDHELKRYLGETSFSRRHLRPTAGGAPFIAVLLLHTVAVTCRFFTFQKEVASAKMRCLCKDPVSHGSIDTKNVLQLLQTEKGICSKQSQRENRTSKEAFDSTEPLSSEVEELPPRSGGTSLHRLMGYSSPSHLIDGIVSSISGSTSVHSGEALDDNSNTV</sequence>
<evidence type="ECO:0000313" key="4">
    <source>
        <dbReference type="Proteomes" id="UP000436088"/>
    </source>
</evidence>
<evidence type="ECO:0000256" key="2">
    <source>
        <dbReference type="SAM" id="Phobius"/>
    </source>
</evidence>
<feature type="region of interest" description="Disordered" evidence="1">
    <location>
        <begin position="518"/>
        <end position="557"/>
    </location>
</feature>
<accession>A0A6A3BCX5</accession>
<keyword evidence="4" id="KW-1185">Reference proteome</keyword>
<reference evidence="3" key="1">
    <citation type="submission" date="2019-09" db="EMBL/GenBank/DDBJ databases">
        <title>Draft genome information of white flower Hibiscus syriacus.</title>
        <authorList>
            <person name="Kim Y.-M."/>
        </authorList>
    </citation>
    <scope>NUCLEOTIDE SEQUENCE [LARGE SCALE GENOMIC DNA]</scope>
    <source>
        <strain evidence="3">YM2019G1</strain>
    </source>
</reference>
<protein>
    <submittedName>
        <fullName evidence="3">Uncharacterized protein</fullName>
    </submittedName>
</protein>
<proteinExistence type="predicted"/>
<comment type="caution">
    <text evidence="3">The sequence shown here is derived from an EMBL/GenBank/DDBJ whole genome shotgun (WGS) entry which is preliminary data.</text>
</comment>
<keyword evidence="2" id="KW-0812">Transmembrane</keyword>
<organism evidence="3 4">
    <name type="scientific">Hibiscus syriacus</name>
    <name type="common">Rose of Sharon</name>
    <dbReference type="NCBI Taxonomy" id="106335"/>
    <lineage>
        <taxon>Eukaryota</taxon>
        <taxon>Viridiplantae</taxon>
        <taxon>Streptophyta</taxon>
        <taxon>Embryophyta</taxon>
        <taxon>Tracheophyta</taxon>
        <taxon>Spermatophyta</taxon>
        <taxon>Magnoliopsida</taxon>
        <taxon>eudicotyledons</taxon>
        <taxon>Gunneridae</taxon>
        <taxon>Pentapetalae</taxon>
        <taxon>rosids</taxon>
        <taxon>malvids</taxon>
        <taxon>Malvales</taxon>
        <taxon>Malvaceae</taxon>
        <taxon>Malvoideae</taxon>
        <taxon>Hibiscus</taxon>
    </lineage>
</organism>
<dbReference type="EMBL" id="VEPZ02000869">
    <property type="protein sequence ID" value="KAE8714714.1"/>
    <property type="molecule type" value="Genomic_DNA"/>
</dbReference>
<name>A0A6A3BCX5_HIBSY</name>
<evidence type="ECO:0000256" key="1">
    <source>
        <dbReference type="SAM" id="MobiDB-lite"/>
    </source>
</evidence>
<dbReference type="PANTHER" id="PTHR31105">
    <property type="entry name" value="EXTRA-LARGE G-PROTEIN-LIKE"/>
    <property type="match status" value="1"/>
</dbReference>